<dbReference type="EMBL" id="CP045921">
    <property type="protein sequence ID" value="QHN42321.1"/>
    <property type="molecule type" value="Genomic_DNA"/>
</dbReference>
<gene>
    <name evidence="3" type="ORF">GII36_00410</name>
</gene>
<accession>A0A857MMD0</accession>
<dbReference type="InterPro" id="IPR018649">
    <property type="entry name" value="SHOCT"/>
</dbReference>
<dbReference type="AlphaFoldDB" id="A0A857MMD0"/>
<evidence type="ECO:0000259" key="2">
    <source>
        <dbReference type="Pfam" id="PF09851"/>
    </source>
</evidence>
<dbReference type="Pfam" id="PF09851">
    <property type="entry name" value="SHOCT"/>
    <property type="match status" value="1"/>
</dbReference>
<dbReference type="KEGG" id="mama:GII36_00410"/>
<reference evidence="3" key="1">
    <citation type="journal article" date="2021" name="Nat. Microbiol.">
        <title>Cocultivation of an ultrasmall environmental parasitic bacterium with lytic ability against bacteria associated with wastewater foams.</title>
        <authorList>
            <person name="Batinovic S."/>
            <person name="Rose J.J.A."/>
            <person name="Ratcliffe J."/>
            <person name="Seviour R.J."/>
            <person name="Petrovski S."/>
        </authorList>
    </citation>
    <scope>NUCLEOTIDE SEQUENCE</scope>
    <source>
        <strain evidence="3">JR1</strain>
    </source>
</reference>
<feature type="compositionally biased region" description="Basic and acidic residues" evidence="1">
    <location>
        <begin position="1"/>
        <end position="15"/>
    </location>
</feature>
<evidence type="ECO:0000313" key="3">
    <source>
        <dbReference type="EMBL" id="QHN42321.1"/>
    </source>
</evidence>
<dbReference type="Proteomes" id="UP001059824">
    <property type="component" value="Chromosome"/>
</dbReference>
<feature type="domain" description="SHOCT" evidence="2">
    <location>
        <begin position="181"/>
        <end position="208"/>
    </location>
</feature>
<keyword evidence="4" id="KW-1185">Reference proteome</keyword>
<proteinExistence type="predicted"/>
<sequence>MSFFDKVKDASDKAGKSIQKSYQEQQQKSAELKDIRGAKLDALAVEYMGGYGDGRKANGIITFYQNQTEFSAVMSTKFTIPNSQIKDILVEGKDEVNRRVTVTRLIAVGIFAFALKKKSKDQESYITLELIDGQEVILFVENKAPMALRAKLAKVISSVKQVSASHQVVSAQPQPRVSIADELGKLANLKEQGILTQAEFDTEKAKVLNGRTSI</sequence>
<dbReference type="RefSeq" id="WP_260763585.1">
    <property type="nucleotide sequence ID" value="NZ_CP045921.1"/>
</dbReference>
<evidence type="ECO:0000256" key="1">
    <source>
        <dbReference type="SAM" id="MobiDB-lite"/>
    </source>
</evidence>
<protein>
    <recommendedName>
        <fullName evidence="2">SHOCT domain-containing protein</fullName>
    </recommendedName>
</protein>
<feature type="region of interest" description="Disordered" evidence="1">
    <location>
        <begin position="1"/>
        <end position="25"/>
    </location>
</feature>
<organism evidence="3 4">
    <name type="scientific">Candidatus Mycosynbacter amalyticus</name>
    <dbReference type="NCBI Taxonomy" id="2665156"/>
    <lineage>
        <taxon>Bacteria</taxon>
        <taxon>Candidatus Saccharimonadota</taxon>
        <taxon>Candidatus Saccharimonadota incertae sedis</taxon>
        <taxon>Candidatus Mycosynbacter</taxon>
    </lineage>
</organism>
<evidence type="ECO:0000313" key="4">
    <source>
        <dbReference type="Proteomes" id="UP001059824"/>
    </source>
</evidence>
<name>A0A857MMD0_9BACT</name>